<dbReference type="InterPro" id="IPR052020">
    <property type="entry name" value="Cyclic_di-GMP/3'3'-cGAMP_PDE"/>
</dbReference>
<dbReference type="PROSITE" id="PS50887">
    <property type="entry name" value="GGDEF"/>
    <property type="match status" value="1"/>
</dbReference>
<dbReference type="SMART" id="SM00471">
    <property type="entry name" value="HDc"/>
    <property type="match status" value="1"/>
</dbReference>
<feature type="transmembrane region" description="Helical" evidence="1">
    <location>
        <begin position="142"/>
        <end position="163"/>
    </location>
</feature>
<dbReference type="SMART" id="SM00267">
    <property type="entry name" value="GGDEF"/>
    <property type="match status" value="1"/>
</dbReference>
<feature type="transmembrane region" description="Helical" evidence="1">
    <location>
        <begin position="94"/>
        <end position="111"/>
    </location>
</feature>
<dbReference type="NCBIfam" id="TIGR00254">
    <property type="entry name" value="GGDEF"/>
    <property type="match status" value="1"/>
</dbReference>
<dbReference type="EMBL" id="SODA01000035">
    <property type="protein sequence ID" value="TDV98835.1"/>
    <property type="molecule type" value="Genomic_DNA"/>
</dbReference>
<dbReference type="AlphaFoldDB" id="A0A4R7YPQ4"/>
<keyword evidence="1" id="KW-1133">Transmembrane helix</keyword>
<dbReference type="SUPFAM" id="SSF55073">
    <property type="entry name" value="Nucleotide cyclase"/>
    <property type="match status" value="1"/>
</dbReference>
<dbReference type="InterPro" id="IPR037522">
    <property type="entry name" value="HD_GYP_dom"/>
</dbReference>
<dbReference type="SUPFAM" id="SSF109604">
    <property type="entry name" value="HD-domain/PDEase-like"/>
    <property type="match status" value="1"/>
</dbReference>
<accession>A0A4R7YPQ4</accession>
<dbReference type="PROSITE" id="PS51832">
    <property type="entry name" value="HD_GYP"/>
    <property type="match status" value="1"/>
</dbReference>
<dbReference type="Pfam" id="PF00990">
    <property type="entry name" value="GGDEF"/>
    <property type="match status" value="1"/>
</dbReference>
<name>A0A4R7YPQ4_9FIRM</name>
<gene>
    <name evidence="4" type="ORF">C8C77_13515</name>
</gene>
<dbReference type="Gene3D" id="3.30.70.270">
    <property type="match status" value="1"/>
</dbReference>
<evidence type="ECO:0000259" key="3">
    <source>
        <dbReference type="PROSITE" id="PS51832"/>
    </source>
</evidence>
<sequence>MKKSKYRLYFYRKILIFTAAAYLFYAAVDRINHALINPMPPAERVFSASVFIIAYLFSYKSEYVKNNIQLITYFLSFFTFLHLFYYTYLQNFKLELAILAIVLIAIFNLIFDLNLLKFITNLILIIFMIFALYFADSPQVEVPLYFASYLMIAVLSFYVSYNLEQSQKRTERNLMDLNEQYQFQKTLAEISSELVNLGLDNFETKINHSLKKLGEFFEIDRSYIFKISEDGKTMSNKYEWTAAGIKSQKEKLHNLNTEKFKWWLKKIAEKDLVIIEDTQELEDEAAVEKKIFAAQNIQSIIACPIMIADDLYGFFGFDLVNSSLDFNKVKINQLNIFADVITRSISKHLDNLKIKKLSYYDSLTGLYNRRFFEAELERLDSQRQLPISIIMADLNGLKIINDSYGHKKGDQLLQKAAEILKDSLREEDILSRQGGDEFIILLPRTDADDCAVIRKRIKFNTGIIKDFKLPLSIALGQATKIGPEEDIEEIIKKADDRMYKNKLSESKSSKSNIVQGLINALAVKSSETKEHAVRMTNLAFEFGEKLALTESDQNRLSLLATLHDIGKINISEEILNKEDNLTAEEWEIVKKHTEQGYKIASSSDEFAAVAEEIFSHHEYWDGSGYPRNLEGKEIPFLARIISLVDAYDVMINDRPYSEAVSKEEALVEIKRCAGIQFDPELAAQFIEMLREK</sequence>
<dbReference type="PANTHER" id="PTHR45228">
    <property type="entry name" value="CYCLIC DI-GMP PHOSPHODIESTERASE TM_0186-RELATED"/>
    <property type="match status" value="1"/>
</dbReference>
<proteinExistence type="predicted"/>
<comment type="caution">
    <text evidence="4">The sequence shown here is derived from an EMBL/GenBank/DDBJ whole genome shotgun (WGS) entry which is preliminary data.</text>
</comment>
<dbReference type="InterPro" id="IPR029787">
    <property type="entry name" value="Nucleotide_cyclase"/>
</dbReference>
<feature type="transmembrane region" description="Helical" evidence="1">
    <location>
        <begin position="118"/>
        <end position="136"/>
    </location>
</feature>
<dbReference type="RefSeq" id="WP_111573309.1">
    <property type="nucleotide sequence ID" value="NZ_QLME01000031.1"/>
</dbReference>
<evidence type="ECO:0000313" key="5">
    <source>
        <dbReference type="Proteomes" id="UP000294697"/>
    </source>
</evidence>
<reference evidence="4 5" key="1">
    <citation type="submission" date="2019-03" db="EMBL/GenBank/DDBJ databases">
        <title>Subsurface microbial communities from deep shales in Ohio and West Virginia, USA.</title>
        <authorList>
            <person name="Wrighton K."/>
        </authorList>
    </citation>
    <scope>NUCLEOTIDE SEQUENCE [LARGE SCALE GENOMIC DNA]</scope>
    <source>
        <strain evidence="4 5">MSL9.2</strain>
    </source>
</reference>
<dbReference type="Pfam" id="PF13487">
    <property type="entry name" value="HD_5"/>
    <property type="match status" value="1"/>
</dbReference>
<feature type="transmembrane region" description="Helical" evidence="1">
    <location>
        <begin position="42"/>
        <end position="58"/>
    </location>
</feature>
<dbReference type="InterPro" id="IPR000160">
    <property type="entry name" value="GGDEF_dom"/>
</dbReference>
<protein>
    <submittedName>
        <fullName evidence="4">Diguanylate cyclase (GGDEF)-like protein</fullName>
    </submittedName>
</protein>
<feature type="domain" description="HD-GYP" evidence="3">
    <location>
        <begin position="506"/>
        <end position="692"/>
    </location>
</feature>
<dbReference type="Gene3D" id="1.10.3210.10">
    <property type="entry name" value="Hypothetical protein af1432"/>
    <property type="match status" value="1"/>
</dbReference>
<dbReference type="InterPro" id="IPR003607">
    <property type="entry name" value="HD/PDEase_dom"/>
</dbReference>
<dbReference type="SUPFAM" id="SSF55781">
    <property type="entry name" value="GAF domain-like"/>
    <property type="match status" value="1"/>
</dbReference>
<feature type="domain" description="GGDEF" evidence="2">
    <location>
        <begin position="385"/>
        <end position="515"/>
    </location>
</feature>
<dbReference type="CDD" id="cd00077">
    <property type="entry name" value="HDc"/>
    <property type="match status" value="1"/>
</dbReference>
<keyword evidence="1" id="KW-0472">Membrane</keyword>
<evidence type="ECO:0000259" key="2">
    <source>
        <dbReference type="PROSITE" id="PS50887"/>
    </source>
</evidence>
<organism evidence="4 5">
    <name type="scientific">Halanaerobium saccharolyticum</name>
    <dbReference type="NCBI Taxonomy" id="43595"/>
    <lineage>
        <taxon>Bacteria</taxon>
        <taxon>Bacillati</taxon>
        <taxon>Bacillota</taxon>
        <taxon>Clostridia</taxon>
        <taxon>Halanaerobiales</taxon>
        <taxon>Halanaerobiaceae</taxon>
        <taxon>Halanaerobium</taxon>
    </lineage>
</organism>
<evidence type="ECO:0000256" key="1">
    <source>
        <dbReference type="SAM" id="Phobius"/>
    </source>
</evidence>
<keyword evidence="1" id="KW-0812">Transmembrane</keyword>
<feature type="transmembrane region" description="Helical" evidence="1">
    <location>
        <begin position="70"/>
        <end position="88"/>
    </location>
</feature>
<dbReference type="InterPro" id="IPR043128">
    <property type="entry name" value="Rev_trsase/Diguanyl_cyclase"/>
</dbReference>
<dbReference type="PANTHER" id="PTHR45228:SF1">
    <property type="entry name" value="CYCLIC DI-GMP PHOSPHODIESTERASE TM_0186"/>
    <property type="match status" value="1"/>
</dbReference>
<dbReference type="InterPro" id="IPR029016">
    <property type="entry name" value="GAF-like_dom_sf"/>
</dbReference>
<dbReference type="CDD" id="cd01949">
    <property type="entry name" value="GGDEF"/>
    <property type="match status" value="1"/>
</dbReference>
<evidence type="ECO:0000313" key="4">
    <source>
        <dbReference type="EMBL" id="TDV98835.1"/>
    </source>
</evidence>
<dbReference type="Proteomes" id="UP000294697">
    <property type="component" value="Unassembled WGS sequence"/>
</dbReference>
<dbReference type="OrthoDB" id="9798833at2"/>
<dbReference type="Gene3D" id="3.30.450.40">
    <property type="match status" value="1"/>
</dbReference>